<feature type="region of interest" description="Disordered" evidence="1">
    <location>
        <begin position="266"/>
        <end position="285"/>
    </location>
</feature>
<feature type="compositionally biased region" description="Gly residues" evidence="1">
    <location>
        <begin position="266"/>
        <end position="275"/>
    </location>
</feature>
<dbReference type="Gene3D" id="2.60.40.10">
    <property type="entry name" value="Immunoglobulins"/>
    <property type="match status" value="1"/>
</dbReference>
<gene>
    <name evidence="4" type="ORF">CYFUS_001632</name>
</gene>
<dbReference type="EMBL" id="CP022098">
    <property type="protein sequence ID" value="ATB36218.1"/>
    <property type="molecule type" value="Genomic_DNA"/>
</dbReference>
<feature type="signal peptide" evidence="2">
    <location>
        <begin position="1"/>
        <end position="21"/>
    </location>
</feature>
<feature type="compositionally biased region" description="Low complexity" evidence="1">
    <location>
        <begin position="235"/>
        <end position="247"/>
    </location>
</feature>
<accession>A0A250IYA0</accession>
<feature type="domain" description="Bacterial Ig-like" evidence="3">
    <location>
        <begin position="477"/>
        <end position="553"/>
    </location>
</feature>
<evidence type="ECO:0000256" key="2">
    <source>
        <dbReference type="SAM" id="SignalP"/>
    </source>
</evidence>
<dbReference type="Pfam" id="PF19077">
    <property type="entry name" value="Big_13"/>
    <property type="match status" value="1"/>
</dbReference>
<keyword evidence="2" id="KW-0732">Signal</keyword>
<feature type="region of interest" description="Disordered" evidence="1">
    <location>
        <begin position="207"/>
        <end position="247"/>
    </location>
</feature>
<dbReference type="KEGG" id="cfus:CYFUS_001632"/>
<protein>
    <recommendedName>
        <fullName evidence="3">Bacterial Ig-like domain-containing protein</fullName>
    </recommendedName>
</protein>
<proteinExistence type="predicted"/>
<feature type="chain" id="PRO_5012264695" description="Bacterial Ig-like domain-containing protein" evidence="2">
    <location>
        <begin position="22"/>
        <end position="683"/>
    </location>
</feature>
<evidence type="ECO:0000313" key="5">
    <source>
        <dbReference type="Proteomes" id="UP000217257"/>
    </source>
</evidence>
<evidence type="ECO:0000313" key="4">
    <source>
        <dbReference type="EMBL" id="ATB36218.1"/>
    </source>
</evidence>
<dbReference type="NCBIfam" id="NF047640">
    <property type="entry name" value="gliding_AgmC_N"/>
    <property type="match status" value="1"/>
</dbReference>
<dbReference type="RefSeq" id="WP_269770217.1">
    <property type="nucleotide sequence ID" value="NZ_CP022098.1"/>
</dbReference>
<dbReference type="AlphaFoldDB" id="A0A250IYA0"/>
<evidence type="ECO:0000259" key="3">
    <source>
        <dbReference type="Pfam" id="PF19077"/>
    </source>
</evidence>
<dbReference type="Proteomes" id="UP000217257">
    <property type="component" value="Chromosome"/>
</dbReference>
<name>A0A250IYA0_9BACT</name>
<organism evidence="4 5">
    <name type="scientific">Cystobacter fuscus</name>
    <dbReference type="NCBI Taxonomy" id="43"/>
    <lineage>
        <taxon>Bacteria</taxon>
        <taxon>Pseudomonadati</taxon>
        <taxon>Myxococcota</taxon>
        <taxon>Myxococcia</taxon>
        <taxon>Myxococcales</taxon>
        <taxon>Cystobacterineae</taxon>
        <taxon>Archangiaceae</taxon>
        <taxon>Cystobacter</taxon>
    </lineage>
</organism>
<dbReference type="InterPro" id="IPR058184">
    <property type="entry name" value="AgmC-like_N"/>
</dbReference>
<dbReference type="InterPro" id="IPR013783">
    <property type="entry name" value="Ig-like_fold"/>
</dbReference>
<reference evidence="4 5" key="1">
    <citation type="submission" date="2017-06" db="EMBL/GenBank/DDBJ databases">
        <title>Sequencing and comparative analysis of myxobacterial genomes.</title>
        <authorList>
            <person name="Rupp O."/>
            <person name="Goesmann A."/>
            <person name="Sogaard-Andersen L."/>
        </authorList>
    </citation>
    <scope>NUCLEOTIDE SEQUENCE [LARGE SCALE GENOMIC DNA]</scope>
    <source>
        <strain evidence="4 5">DSM 52655</strain>
    </source>
</reference>
<dbReference type="InterPro" id="IPR044016">
    <property type="entry name" value="Big_13"/>
</dbReference>
<sequence length="683" mass="67746">MKQWLPAAVCALGLGSTTAMAGADTVGLGNGHNGPVTVSTFGTVINSYAPVTAALAAQATSIQIGTCRGAPACFAEGDLVLVYQATGLQPVPASGSQTPIDVSNNAVGQWEFARLASVETDRLTLTEPLIHAYAANNTQVIRVPEYTRFTIQNTGSITAPAWDGTTGGFIAFLANDAVNNGGVIDTSGLGFRGGKFIAAGDDTARGCSDVDEAGPLSGARKGEGIAGASRYNAEPTGSTPGSTGRGNAANGAGGAVCFKSGGGGGGNGGAGGQGGRSDYSFDNGRDVGGRGGVELSYGDRATSDAFLRRLTFGGGGGAGYGVTEGGSGGAGGGIVFFRALQLAGSGSINASGRLGGASAEGGGGGGAGGSIYVRIVRAAACGTIAATGGLGGASDAIRVGPGGGGGAGHVLFQADPGGTCGLVATGSAPGGQKDASAPPNNDATYGATPGGTTPAAELKYGFIIPAPPVVTTPANGSFTNNVRPPITGTARPNTPVIVYLDGQEVGRVTTNAAGEYSVTPTQDLAEGAHTVIAIAAIDAVQSLNSVPDTFTVDITPPDTDVASGPERFTRARDVKFEFSASEEGVKYLCKLDDAADFTPCDPTYTFANLSEGPHKVEVYAVDRAGNRDETPYVREFQVTVADLSLLGDGIGGCSASGQDASLIALGLGALVAGLRRRRQSQTH</sequence>
<evidence type="ECO:0000256" key="1">
    <source>
        <dbReference type="SAM" id="MobiDB-lite"/>
    </source>
</evidence>